<gene>
    <name evidence="3" type="ORF">SAMN05421852_110103</name>
</gene>
<dbReference type="PROSITE" id="PS51257">
    <property type="entry name" value="PROKAR_LIPOPROTEIN"/>
    <property type="match status" value="1"/>
</dbReference>
<keyword evidence="2" id="KW-0732">Signal</keyword>
<proteinExistence type="predicted"/>
<name>A0A1I3RQF4_9BACL</name>
<feature type="region of interest" description="Disordered" evidence="1">
    <location>
        <begin position="28"/>
        <end position="53"/>
    </location>
</feature>
<accession>A0A1I3RQF4</accession>
<reference evidence="3 4" key="1">
    <citation type="submission" date="2016-10" db="EMBL/GenBank/DDBJ databases">
        <authorList>
            <person name="de Groot N.N."/>
        </authorList>
    </citation>
    <scope>NUCLEOTIDE SEQUENCE [LARGE SCALE GENOMIC DNA]</scope>
    <source>
        <strain evidence="3 4">DSM 44778</strain>
    </source>
</reference>
<evidence type="ECO:0000313" key="4">
    <source>
        <dbReference type="Proteomes" id="UP000199545"/>
    </source>
</evidence>
<feature type="chain" id="PRO_5011606866" description="DUF4430 domain-containing protein" evidence="2">
    <location>
        <begin position="28"/>
        <end position="171"/>
    </location>
</feature>
<protein>
    <recommendedName>
        <fullName evidence="5">DUF4430 domain-containing protein</fullName>
    </recommendedName>
</protein>
<evidence type="ECO:0000313" key="3">
    <source>
        <dbReference type="EMBL" id="SFJ47426.1"/>
    </source>
</evidence>
<dbReference type="OrthoDB" id="9891506at2"/>
<dbReference type="RefSeq" id="WP_093230398.1">
    <property type="nucleotide sequence ID" value="NZ_FORR01000010.1"/>
</dbReference>
<organism evidence="3 4">
    <name type="scientific">Thermoflavimicrobium dichotomicum</name>
    <dbReference type="NCBI Taxonomy" id="46223"/>
    <lineage>
        <taxon>Bacteria</taxon>
        <taxon>Bacillati</taxon>
        <taxon>Bacillota</taxon>
        <taxon>Bacilli</taxon>
        <taxon>Bacillales</taxon>
        <taxon>Thermoactinomycetaceae</taxon>
        <taxon>Thermoflavimicrobium</taxon>
    </lineage>
</organism>
<keyword evidence="4" id="KW-1185">Reference proteome</keyword>
<feature type="compositionally biased region" description="Polar residues" evidence="1">
    <location>
        <begin position="35"/>
        <end position="50"/>
    </location>
</feature>
<evidence type="ECO:0008006" key="5">
    <source>
        <dbReference type="Google" id="ProtNLM"/>
    </source>
</evidence>
<dbReference type="AlphaFoldDB" id="A0A1I3RQF4"/>
<evidence type="ECO:0000256" key="2">
    <source>
        <dbReference type="SAM" id="SignalP"/>
    </source>
</evidence>
<feature type="signal peptide" evidence="2">
    <location>
        <begin position="1"/>
        <end position="27"/>
    </location>
</feature>
<evidence type="ECO:0000256" key="1">
    <source>
        <dbReference type="SAM" id="MobiDB-lite"/>
    </source>
</evidence>
<sequence>MRNKKFMLSVAVVSLSLLGTACGNLGAQPVPGNPKKQSTSNPNTPGNTSVGADVNANVGVQADAKAGSGAKVDTNLNANAGLQVRINGKKINADLEKVLTVKVKQGLTLSEALKETKLVELNSKVDSKGVVKAVKGVKGSWKLKVNGKVVSKKDLDLKVKNGDKVDLVLDK</sequence>
<dbReference type="EMBL" id="FORR01000010">
    <property type="protein sequence ID" value="SFJ47426.1"/>
    <property type="molecule type" value="Genomic_DNA"/>
</dbReference>
<dbReference type="Proteomes" id="UP000199545">
    <property type="component" value="Unassembled WGS sequence"/>
</dbReference>